<dbReference type="SMART" id="SM01152">
    <property type="entry name" value="DUF167"/>
    <property type="match status" value="1"/>
</dbReference>
<evidence type="ECO:0000256" key="2">
    <source>
        <dbReference type="HAMAP-Rule" id="MF_00634"/>
    </source>
</evidence>
<dbReference type="Pfam" id="PF02594">
    <property type="entry name" value="DUF167"/>
    <property type="match status" value="1"/>
</dbReference>
<dbReference type="InterPro" id="IPR036591">
    <property type="entry name" value="YggU-like_sf"/>
</dbReference>
<sequence length="95" mass="9828">MAARLLPVRVTPGAKRPSVGGCYDAPSGARLIVRVSQPPEGGKANKAVCAAVAEALGLPPRAVTVARGQTSRDKTLAIDEAPPDFDARVQRLLDA</sequence>
<dbReference type="PANTHER" id="PTHR13420:SF7">
    <property type="entry name" value="UPF0235 PROTEIN C15ORF40"/>
    <property type="match status" value="1"/>
</dbReference>
<gene>
    <name evidence="3" type="ORF">ACFONP_11050</name>
</gene>
<name>A0ABV7MCR9_9PROT</name>
<dbReference type="RefSeq" id="WP_189575669.1">
    <property type="nucleotide sequence ID" value="NZ_BMXU01000002.1"/>
</dbReference>
<reference evidence="4" key="1">
    <citation type="journal article" date="2019" name="Int. J. Syst. Evol. Microbiol.">
        <title>The Global Catalogue of Microorganisms (GCM) 10K type strain sequencing project: providing services to taxonomists for standard genome sequencing and annotation.</title>
        <authorList>
            <consortium name="The Broad Institute Genomics Platform"/>
            <consortium name="The Broad Institute Genome Sequencing Center for Infectious Disease"/>
            <person name="Wu L."/>
            <person name="Ma J."/>
        </authorList>
    </citation>
    <scope>NUCLEOTIDE SEQUENCE [LARGE SCALE GENOMIC DNA]</scope>
    <source>
        <strain evidence="4">KCTC 22245</strain>
    </source>
</reference>
<dbReference type="SUPFAM" id="SSF69786">
    <property type="entry name" value="YggU-like"/>
    <property type="match status" value="1"/>
</dbReference>
<evidence type="ECO:0000313" key="4">
    <source>
        <dbReference type="Proteomes" id="UP001595607"/>
    </source>
</evidence>
<dbReference type="PANTHER" id="PTHR13420">
    <property type="entry name" value="UPF0235 PROTEIN C15ORF40"/>
    <property type="match status" value="1"/>
</dbReference>
<keyword evidence="4" id="KW-1185">Reference proteome</keyword>
<protein>
    <recommendedName>
        <fullName evidence="2">UPF0235 protein ACFONP_11050</fullName>
    </recommendedName>
</protein>
<dbReference type="InterPro" id="IPR003746">
    <property type="entry name" value="DUF167"/>
</dbReference>
<evidence type="ECO:0000313" key="3">
    <source>
        <dbReference type="EMBL" id="MFC3303269.1"/>
    </source>
</evidence>
<dbReference type="Proteomes" id="UP001595607">
    <property type="component" value="Unassembled WGS sequence"/>
</dbReference>
<organism evidence="3 4">
    <name type="scientific">Parvularcula lutaonensis</name>
    <dbReference type="NCBI Taxonomy" id="491923"/>
    <lineage>
        <taxon>Bacteria</taxon>
        <taxon>Pseudomonadati</taxon>
        <taxon>Pseudomonadota</taxon>
        <taxon>Alphaproteobacteria</taxon>
        <taxon>Parvularculales</taxon>
        <taxon>Parvularculaceae</taxon>
        <taxon>Parvularcula</taxon>
    </lineage>
</organism>
<dbReference type="NCBIfam" id="TIGR00251">
    <property type="entry name" value="DUF167 family protein"/>
    <property type="match status" value="1"/>
</dbReference>
<comment type="caution">
    <text evidence="3">The sequence shown here is derived from an EMBL/GenBank/DDBJ whole genome shotgun (WGS) entry which is preliminary data.</text>
</comment>
<dbReference type="Gene3D" id="3.30.1200.10">
    <property type="entry name" value="YggU-like"/>
    <property type="match status" value="1"/>
</dbReference>
<comment type="similarity">
    <text evidence="1 2">Belongs to the UPF0235 family.</text>
</comment>
<proteinExistence type="inferred from homology"/>
<dbReference type="HAMAP" id="MF_00634">
    <property type="entry name" value="UPF0235"/>
    <property type="match status" value="1"/>
</dbReference>
<accession>A0ABV7MCR9</accession>
<dbReference type="EMBL" id="JBHRVA010000003">
    <property type="protein sequence ID" value="MFC3303269.1"/>
    <property type="molecule type" value="Genomic_DNA"/>
</dbReference>
<evidence type="ECO:0000256" key="1">
    <source>
        <dbReference type="ARBA" id="ARBA00010364"/>
    </source>
</evidence>